<dbReference type="AlphaFoldDB" id="A0A9P5K1V5"/>
<sequence length="163" mass="17558">MRQACPSSSCAPIQTLFMITITSSTQLLYGADIGYQYGQGKGGVGSRHRWGHGVTAHSLRQAYSRLILPIAATDNARCLAPVCAARPLRALAAPRTTPRGVRQRGCTNTSTRPYFHSCTCQTLSIVTESSFPRGGLGQYHGPTRRLRCESVGRGVGARVPVRV</sequence>
<protein>
    <submittedName>
        <fullName evidence="1">Uncharacterized protein</fullName>
    </submittedName>
</protein>
<dbReference type="Proteomes" id="UP000759537">
    <property type="component" value="Unassembled WGS sequence"/>
</dbReference>
<evidence type="ECO:0000313" key="1">
    <source>
        <dbReference type="EMBL" id="KAF8475265.1"/>
    </source>
</evidence>
<gene>
    <name evidence="1" type="ORF">DFH94DRAFT_760304</name>
</gene>
<evidence type="ECO:0000313" key="2">
    <source>
        <dbReference type="Proteomes" id="UP000759537"/>
    </source>
</evidence>
<organism evidence="1 2">
    <name type="scientific">Russula ochroleuca</name>
    <dbReference type="NCBI Taxonomy" id="152965"/>
    <lineage>
        <taxon>Eukaryota</taxon>
        <taxon>Fungi</taxon>
        <taxon>Dikarya</taxon>
        <taxon>Basidiomycota</taxon>
        <taxon>Agaricomycotina</taxon>
        <taxon>Agaricomycetes</taxon>
        <taxon>Russulales</taxon>
        <taxon>Russulaceae</taxon>
        <taxon>Russula</taxon>
    </lineage>
</organism>
<dbReference type="EMBL" id="WHVB01000016">
    <property type="protein sequence ID" value="KAF8475265.1"/>
    <property type="molecule type" value="Genomic_DNA"/>
</dbReference>
<comment type="caution">
    <text evidence="1">The sequence shown here is derived from an EMBL/GenBank/DDBJ whole genome shotgun (WGS) entry which is preliminary data.</text>
</comment>
<reference evidence="1" key="2">
    <citation type="journal article" date="2020" name="Nat. Commun.">
        <title>Large-scale genome sequencing of mycorrhizal fungi provides insights into the early evolution of symbiotic traits.</title>
        <authorList>
            <person name="Miyauchi S."/>
            <person name="Kiss E."/>
            <person name="Kuo A."/>
            <person name="Drula E."/>
            <person name="Kohler A."/>
            <person name="Sanchez-Garcia M."/>
            <person name="Morin E."/>
            <person name="Andreopoulos B."/>
            <person name="Barry K.W."/>
            <person name="Bonito G."/>
            <person name="Buee M."/>
            <person name="Carver A."/>
            <person name="Chen C."/>
            <person name="Cichocki N."/>
            <person name="Clum A."/>
            <person name="Culley D."/>
            <person name="Crous P.W."/>
            <person name="Fauchery L."/>
            <person name="Girlanda M."/>
            <person name="Hayes R.D."/>
            <person name="Keri Z."/>
            <person name="LaButti K."/>
            <person name="Lipzen A."/>
            <person name="Lombard V."/>
            <person name="Magnuson J."/>
            <person name="Maillard F."/>
            <person name="Murat C."/>
            <person name="Nolan M."/>
            <person name="Ohm R.A."/>
            <person name="Pangilinan J."/>
            <person name="Pereira M.F."/>
            <person name="Perotto S."/>
            <person name="Peter M."/>
            <person name="Pfister S."/>
            <person name="Riley R."/>
            <person name="Sitrit Y."/>
            <person name="Stielow J.B."/>
            <person name="Szollosi G."/>
            <person name="Zifcakova L."/>
            <person name="Stursova M."/>
            <person name="Spatafora J.W."/>
            <person name="Tedersoo L."/>
            <person name="Vaario L.M."/>
            <person name="Yamada A."/>
            <person name="Yan M."/>
            <person name="Wang P."/>
            <person name="Xu J."/>
            <person name="Bruns T."/>
            <person name="Baldrian P."/>
            <person name="Vilgalys R."/>
            <person name="Dunand C."/>
            <person name="Henrissat B."/>
            <person name="Grigoriev I.V."/>
            <person name="Hibbett D."/>
            <person name="Nagy L.G."/>
            <person name="Martin F.M."/>
        </authorList>
    </citation>
    <scope>NUCLEOTIDE SEQUENCE</scope>
    <source>
        <strain evidence="1">Prilba</strain>
    </source>
</reference>
<reference evidence="1" key="1">
    <citation type="submission" date="2019-10" db="EMBL/GenBank/DDBJ databases">
        <authorList>
            <consortium name="DOE Joint Genome Institute"/>
            <person name="Kuo A."/>
            <person name="Miyauchi S."/>
            <person name="Kiss E."/>
            <person name="Drula E."/>
            <person name="Kohler A."/>
            <person name="Sanchez-Garcia M."/>
            <person name="Andreopoulos B."/>
            <person name="Barry K.W."/>
            <person name="Bonito G."/>
            <person name="Buee M."/>
            <person name="Carver A."/>
            <person name="Chen C."/>
            <person name="Cichocki N."/>
            <person name="Clum A."/>
            <person name="Culley D."/>
            <person name="Crous P.W."/>
            <person name="Fauchery L."/>
            <person name="Girlanda M."/>
            <person name="Hayes R."/>
            <person name="Keri Z."/>
            <person name="LaButti K."/>
            <person name="Lipzen A."/>
            <person name="Lombard V."/>
            <person name="Magnuson J."/>
            <person name="Maillard F."/>
            <person name="Morin E."/>
            <person name="Murat C."/>
            <person name="Nolan M."/>
            <person name="Ohm R."/>
            <person name="Pangilinan J."/>
            <person name="Pereira M."/>
            <person name="Perotto S."/>
            <person name="Peter M."/>
            <person name="Riley R."/>
            <person name="Sitrit Y."/>
            <person name="Stielow B."/>
            <person name="Szollosi G."/>
            <person name="Zifcakova L."/>
            <person name="Stursova M."/>
            <person name="Spatafora J.W."/>
            <person name="Tedersoo L."/>
            <person name="Vaario L.-M."/>
            <person name="Yamada A."/>
            <person name="Yan M."/>
            <person name="Wang P."/>
            <person name="Xu J."/>
            <person name="Bruns T."/>
            <person name="Baldrian P."/>
            <person name="Vilgalys R."/>
            <person name="Henrissat B."/>
            <person name="Grigoriev I.V."/>
            <person name="Hibbett D."/>
            <person name="Nagy L.G."/>
            <person name="Martin F.M."/>
        </authorList>
    </citation>
    <scope>NUCLEOTIDE SEQUENCE</scope>
    <source>
        <strain evidence="1">Prilba</strain>
    </source>
</reference>
<name>A0A9P5K1V5_9AGAM</name>
<proteinExistence type="predicted"/>
<accession>A0A9P5K1V5</accession>
<keyword evidence="2" id="KW-1185">Reference proteome</keyword>